<feature type="transmembrane region" description="Helical" evidence="2">
    <location>
        <begin position="399"/>
        <end position="420"/>
    </location>
</feature>
<feature type="transmembrane region" description="Helical" evidence="2">
    <location>
        <begin position="113"/>
        <end position="143"/>
    </location>
</feature>
<feature type="transmembrane region" description="Helical" evidence="2">
    <location>
        <begin position="347"/>
        <end position="367"/>
    </location>
</feature>
<evidence type="ECO:0000313" key="4">
    <source>
        <dbReference type="Proteomes" id="UP001595773"/>
    </source>
</evidence>
<keyword evidence="2" id="KW-0812">Transmembrane</keyword>
<dbReference type="Pfam" id="PF11299">
    <property type="entry name" value="DUF3100"/>
    <property type="match status" value="1"/>
</dbReference>
<keyword evidence="4" id="KW-1185">Reference proteome</keyword>
<evidence type="ECO:0000256" key="2">
    <source>
        <dbReference type="SAM" id="Phobius"/>
    </source>
</evidence>
<keyword evidence="2" id="KW-0472">Membrane</keyword>
<feature type="transmembrane region" description="Helical" evidence="2">
    <location>
        <begin position="39"/>
        <end position="62"/>
    </location>
</feature>
<evidence type="ECO:0000313" key="3">
    <source>
        <dbReference type="EMBL" id="MFC4264984.1"/>
    </source>
</evidence>
<evidence type="ECO:0000256" key="1">
    <source>
        <dbReference type="SAM" id="MobiDB-lite"/>
    </source>
</evidence>
<proteinExistence type="predicted"/>
<feature type="transmembrane region" description="Helical" evidence="2">
    <location>
        <begin position="373"/>
        <end position="392"/>
    </location>
</feature>
<name>A0ABV8QXS1_9MICC</name>
<feature type="transmembrane region" description="Helical" evidence="2">
    <location>
        <begin position="197"/>
        <end position="222"/>
    </location>
</feature>
<comment type="caution">
    <text evidence="3">The sequence shown here is derived from an EMBL/GenBank/DDBJ whole genome shotgun (WGS) entry which is preliminary data.</text>
</comment>
<keyword evidence="2" id="KW-1133">Transmembrane helix</keyword>
<reference evidence="4" key="1">
    <citation type="journal article" date="2019" name="Int. J. Syst. Evol. Microbiol.">
        <title>The Global Catalogue of Microorganisms (GCM) 10K type strain sequencing project: providing services to taxonomists for standard genome sequencing and annotation.</title>
        <authorList>
            <consortium name="The Broad Institute Genomics Platform"/>
            <consortium name="The Broad Institute Genome Sequencing Center for Infectious Disease"/>
            <person name="Wu L."/>
            <person name="Ma J."/>
        </authorList>
    </citation>
    <scope>NUCLEOTIDE SEQUENCE [LARGE SCALE GENOMIC DNA]</scope>
    <source>
        <strain evidence="4">CGMCC 1.10698</strain>
    </source>
</reference>
<feature type="transmembrane region" description="Helical" evidence="2">
    <location>
        <begin position="426"/>
        <end position="445"/>
    </location>
</feature>
<sequence length="488" mass="50174">MSTRPAPAKAGLKHTLPIALLALVIALAVQFIGSAKINVGIGSIVIFPMVWGLIVGLLISVQKFKPLGLDLQKVAAALVGVAVMLLVARLAFNIGPSLPVLVKAGPALLLQEVGHLLGTVFLALPLAVLLRMGTATVGATFSLDREPSFAMVSEKYGPDSDQYRGVLAMYVFGTLFGAVFITLLTSLVANWGIFNPLALAMGSGVGSGSMMAASVASITTAYPGNETAILGIAAVSNLITTILGVYVGIYVSLPLADKFYKLLTRKRTAAALQAQTVTASAAVVAGGTTSSSVTFAPETAGASGAADVSGATTTSVSPDASGSAGAVDDANRDFRDKVAQSTAEVKLPLWLSLSVLSILGIGTASVAAKGLHWNVIGGYVVLMALVVLGLFLHKISRKVSAIIWITTIGAYASSPWFFAAGPLTKLVSSVDFLSIATVMLTLAGLSLGKDVPLLKNIGWKIIPVGLVAITASFMLSVVIAEFSLGYWS</sequence>
<dbReference type="InterPro" id="IPR021450">
    <property type="entry name" value="DUF3100"/>
</dbReference>
<feature type="transmembrane region" description="Helical" evidence="2">
    <location>
        <begin position="163"/>
        <end position="185"/>
    </location>
</feature>
<feature type="transmembrane region" description="Helical" evidence="2">
    <location>
        <begin position="457"/>
        <end position="480"/>
    </location>
</feature>
<dbReference type="RefSeq" id="WP_230066606.1">
    <property type="nucleotide sequence ID" value="NZ_BAABLL010000019.1"/>
</dbReference>
<dbReference type="Proteomes" id="UP001595773">
    <property type="component" value="Unassembled WGS sequence"/>
</dbReference>
<feature type="transmembrane region" description="Helical" evidence="2">
    <location>
        <begin position="12"/>
        <end position="32"/>
    </location>
</feature>
<organism evidence="3 4">
    <name type="scientific">Arthrobacter cryoconiti</name>
    <dbReference type="NCBI Taxonomy" id="748907"/>
    <lineage>
        <taxon>Bacteria</taxon>
        <taxon>Bacillati</taxon>
        <taxon>Actinomycetota</taxon>
        <taxon>Actinomycetes</taxon>
        <taxon>Micrococcales</taxon>
        <taxon>Micrococcaceae</taxon>
        <taxon>Arthrobacter</taxon>
    </lineage>
</organism>
<accession>A0ABV8QXS1</accession>
<protein>
    <submittedName>
        <fullName evidence="3">DUF3100 domain-containing protein</fullName>
    </submittedName>
</protein>
<dbReference type="EMBL" id="JBHSCQ010000005">
    <property type="protein sequence ID" value="MFC4264984.1"/>
    <property type="molecule type" value="Genomic_DNA"/>
</dbReference>
<feature type="transmembrane region" description="Helical" evidence="2">
    <location>
        <begin position="74"/>
        <end position="92"/>
    </location>
</feature>
<gene>
    <name evidence="3" type="ORF">ACFOW9_05150</name>
</gene>
<feature type="transmembrane region" description="Helical" evidence="2">
    <location>
        <begin position="228"/>
        <end position="256"/>
    </location>
</feature>
<feature type="region of interest" description="Disordered" evidence="1">
    <location>
        <begin position="302"/>
        <end position="328"/>
    </location>
</feature>